<gene>
    <name evidence="3" type="ORF">GON04_22835</name>
</gene>
<organism evidence="3 4">
    <name type="scientific">Ramlibacter pinisoli</name>
    <dbReference type="NCBI Taxonomy" id="2682844"/>
    <lineage>
        <taxon>Bacteria</taxon>
        <taxon>Pseudomonadati</taxon>
        <taxon>Pseudomonadota</taxon>
        <taxon>Betaproteobacteria</taxon>
        <taxon>Burkholderiales</taxon>
        <taxon>Comamonadaceae</taxon>
        <taxon>Ramlibacter</taxon>
    </lineage>
</organism>
<dbReference type="Pfam" id="PF03401">
    <property type="entry name" value="TctC"/>
    <property type="match status" value="1"/>
</dbReference>
<dbReference type="AlphaFoldDB" id="A0A6N8J1Z8"/>
<sequence length="321" mass="33761">MTPIARRSLVTWLALSAIGVAAQDFPARPIRIVVPTSVATTSDLTARFLAEQMGRELGTSVVVDNRTGSNGILGVTSFLSAPHDGHTLLLTYSGIYANAALYKSVPYDPVKDFRILAGVNQVFLVLVAAPGFAPNSIRQLVEVARDKPGEVTYASASVGSSTHLGPELLASRTGIKLRHIPYKGGAQAVADVTGGHVQLAMTALPTALPLIASGKLKALAVTGSHRSAMLPDVPTLEESGVPKAEVTSRQALVAPAGIPEAAAARLTEVLTRIMATPEYARFLVANGIEKELVPPDAYAKTGPEELRKWTEMVTLSGARLD</sequence>
<comment type="similarity">
    <text evidence="1">Belongs to the UPF0065 (bug) family.</text>
</comment>
<proteinExistence type="inferred from homology"/>
<name>A0A6N8J1Z8_9BURK</name>
<dbReference type="PANTHER" id="PTHR42928">
    <property type="entry name" value="TRICARBOXYLATE-BINDING PROTEIN"/>
    <property type="match status" value="1"/>
</dbReference>
<evidence type="ECO:0000313" key="4">
    <source>
        <dbReference type="Proteomes" id="UP000469385"/>
    </source>
</evidence>
<dbReference type="EMBL" id="WSEL01000009">
    <property type="protein sequence ID" value="MVQ32310.1"/>
    <property type="molecule type" value="Genomic_DNA"/>
</dbReference>
<dbReference type="PIRSF" id="PIRSF017082">
    <property type="entry name" value="YflP"/>
    <property type="match status" value="1"/>
</dbReference>
<comment type="caution">
    <text evidence="3">The sequence shown here is derived from an EMBL/GenBank/DDBJ whole genome shotgun (WGS) entry which is preliminary data.</text>
</comment>
<evidence type="ECO:0000313" key="3">
    <source>
        <dbReference type="EMBL" id="MVQ32310.1"/>
    </source>
</evidence>
<evidence type="ECO:0000256" key="1">
    <source>
        <dbReference type="ARBA" id="ARBA00006987"/>
    </source>
</evidence>
<dbReference type="Gene3D" id="3.40.190.150">
    <property type="entry name" value="Bordetella uptake gene, domain 1"/>
    <property type="match status" value="1"/>
</dbReference>
<keyword evidence="2" id="KW-0732">Signal</keyword>
<dbReference type="InterPro" id="IPR042100">
    <property type="entry name" value="Bug_dom1"/>
</dbReference>
<dbReference type="InterPro" id="IPR005064">
    <property type="entry name" value="BUG"/>
</dbReference>
<dbReference type="CDD" id="cd07012">
    <property type="entry name" value="PBP2_Bug_TTT"/>
    <property type="match status" value="1"/>
</dbReference>
<accession>A0A6N8J1Z8</accession>
<feature type="chain" id="PRO_5026930646" evidence="2">
    <location>
        <begin position="23"/>
        <end position="321"/>
    </location>
</feature>
<keyword evidence="4" id="KW-1185">Reference proteome</keyword>
<evidence type="ECO:0000256" key="2">
    <source>
        <dbReference type="SAM" id="SignalP"/>
    </source>
</evidence>
<feature type="signal peptide" evidence="2">
    <location>
        <begin position="1"/>
        <end position="22"/>
    </location>
</feature>
<dbReference type="PANTHER" id="PTHR42928:SF5">
    <property type="entry name" value="BLR1237 PROTEIN"/>
    <property type="match status" value="1"/>
</dbReference>
<dbReference type="Gene3D" id="3.40.190.10">
    <property type="entry name" value="Periplasmic binding protein-like II"/>
    <property type="match status" value="1"/>
</dbReference>
<reference evidence="3 4" key="1">
    <citation type="submission" date="2019-12" db="EMBL/GenBank/DDBJ databases">
        <authorList>
            <person name="Huq M.A."/>
        </authorList>
    </citation>
    <scope>NUCLEOTIDE SEQUENCE [LARGE SCALE GENOMIC DNA]</scope>
    <source>
        <strain evidence="3 4">MAH-25</strain>
    </source>
</reference>
<dbReference type="Proteomes" id="UP000469385">
    <property type="component" value="Unassembled WGS sequence"/>
</dbReference>
<dbReference type="SUPFAM" id="SSF53850">
    <property type="entry name" value="Periplasmic binding protein-like II"/>
    <property type="match status" value="1"/>
</dbReference>
<protein>
    <submittedName>
        <fullName evidence="3">Tripartite tricarboxylate transporter substrate binding protein</fullName>
    </submittedName>
</protein>
<dbReference type="RefSeq" id="WP_157400280.1">
    <property type="nucleotide sequence ID" value="NZ_WSEL01000009.1"/>
</dbReference>